<dbReference type="AlphaFoldDB" id="A0A2S8BP81"/>
<dbReference type="Proteomes" id="UP000238296">
    <property type="component" value="Unassembled WGS sequence"/>
</dbReference>
<sequence>MPPTATLCGAASLRRCGSAAATRVNTTHTWSGGSLTANTVSTEISCAPLGRLRFVKDAADSTEFGMICRPLPVRTWVARQLTSTTRPRADGVSIQSPSWNGCSNSTNNPEMIWPTEFCSVSPSTIEVMPSAVNSPPTSAPQTRDRITASPTAISTNRATSRKIDGIRRRQLPSGAAWNRVALNPDSTRISTAKPNTVATMRTGVASADTWLALTSSASSAPSGSR</sequence>
<name>A0A2S8BP81_9MYCO</name>
<reference evidence="1 2" key="1">
    <citation type="journal article" date="2017" name="Int. J. Syst. Evol. Microbiol.">
        <title>Mycobacterium talmoniae sp. nov., a slowly growing mycobacterium isolated from human respiratory samples.</title>
        <authorList>
            <person name="Davidson R.M."/>
            <person name="DeGroote M.A."/>
            <person name="Marola J.L."/>
            <person name="Buss S."/>
            <person name="Jones V."/>
            <person name="McNeil M.R."/>
            <person name="Freifeld A.G."/>
            <person name="Elaine Epperson L."/>
            <person name="Hasan N.A."/>
            <person name="Jackson M."/>
            <person name="Iwen P.C."/>
            <person name="Salfinger M."/>
            <person name="Strong M."/>
        </authorList>
    </citation>
    <scope>NUCLEOTIDE SEQUENCE [LARGE SCALE GENOMIC DNA]</scope>
    <source>
        <strain evidence="1 2">ATCC BAA-2683</strain>
    </source>
</reference>
<protein>
    <submittedName>
        <fullName evidence="1">Uncharacterized protein</fullName>
    </submittedName>
</protein>
<gene>
    <name evidence="1" type="ORF">C1Y40_01364</name>
</gene>
<evidence type="ECO:0000313" key="1">
    <source>
        <dbReference type="EMBL" id="PQM48416.1"/>
    </source>
</evidence>
<comment type="caution">
    <text evidence="1">The sequence shown here is derived from an EMBL/GenBank/DDBJ whole genome shotgun (WGS) entry which is preliminary data.</text>
</comment>
<evidence type="ECO:0000313" key="2">
    <source>
        <dbReference type="Proteomes" id="UP000238296"/>
    </source>
</evidence>
<proteinExistence type="predicted"/>
<dbReference type="EMBL" id="PPEA01000200">
    <property type="protein sequence ID" value="PQM48416.1"/>
    <property type="molecule type" value="Genomic_DNA"/>
</dbReference>
<accession>A0A2S8BP81</accession>
<organism evidence="1 2">
    <name type="scientific">Mycobacterium talmoniae</name>
    <dbReference type="NCBI Taxonomy" id="1858794"/>
    <lineage>
        <taxon>Bacteria</taxon>
        <taxon>Bacillati</taxon>
        <taxon>Actinomycetota</taxon>
        <taxon>Actinomycetes</taxon>
        <taxon>Mycobacteriales</taxon>
        <taxon>Mycobacteriaceae</taxon>
        <taxon>Mycobacterium</taxon>
    </lineage>
</organism>